<feature type="binding site" evidence="14">
    <location>
        <position position="439"/>
    </location>
    <ligand>
        <name>Mn(2+)</name>
        <dbReference type="ChEBI" id="CHEBI:29035"/>
    </ligand>
</feature>
<name>A0A255EPZ4_9ACTN</name>
<reference evidence="16 17" key="1">
    <citation type="submission" date="2017-07" db="EMBL/GenBank/DDBJ databases">
        <title>Draft whole genome sequences of clinical Proprionibacteriaceae strains.</title>
        <authorList>
            <person name="Bernier A.-M."/>
            <person name="Bernard K."/>
            <person name="Domingo M.-C."/>
        </authorList>
    </citation>
    <scope>NUCLEOTIDE SEQUENCE [LARGE SCALE GENOMIC DNA]</scope>
    <source>
        <strain evidence="16 17">NML 160184</strain>
    </source>
</reference>
<dbReference type="GO" id="GO:0051536">
    <property type="term" value="F:iron-sulfur cluster binding"/>
    <property type="evidence" value="ECO:0007669"/>
    <property type="project" value="UniProtKB-KW"/>
</dbReference>
<dbReference type="InterPro" id="IPR050646">
    <property type="entry name" value="Cas1"/>
</dbReference>
<keyword evidence="9 14" id="KW-0051">Antiviral defense</keyword>
<dbReference type="Gene3D" id="1.20.120.920">
    <property type="entry name" value="CRISPR-associated endonuclease Cas1, C-terminal domain"/>
    <property type="match status" value="1"/>
</dbReference>
<dbReference type="NCBIfam" id="TIGR00372">
    <property type="entry name" value="cas4"/>
    <property type="match status" value="1"/>
</dbReference>
<evidence type="ECO:0000256" key="8">
    <source>
        <dbReference type="ARBA" id="ARBA00023014"/>
    </source>
</evidence>
<proteinExistence type="inferred from homology"/>
<feature type="binding site" evidence="14">
    <location>
        <position position="353"/>
    </location>
    <ligand>
        <name>Mn(2+)</name>
        <dbReference type="ChEBI" id="CHEBI:29035"/>
    </ligand>
</feature>
<dbReference type="InterPro" id="IPR002729">
    <property type="entry name" value="CRISPR-assoc_Cas1"/>
</dbReference>
<dbReference type="Gene3D" id="3.90.320.10">
    <property type="match status" value="1"/>
</dbReference>
<dbReference type="GO" id="GO:0004527">
    <property type="term" value="F:exonuclease activity"/>
    <property type="evidence" value="ECO:0007669"/>
    <property type="project" value="UniProtKB-KW"/>
</dbReference>
<dbReference type="InterPro" id="IPR042206">
    <property type="entry name" value="CRISPR-assoc_Cas1_C"/>
</dbReference>
<dbReference type="InterPro" id="IPR013343">
    <property type="entry name" value="CRISPR-assoc_prot_Cas4"/>
</dbReference>
<evidence type="ECO:0000256" key="9">
    <source>
        <dbReference type="ARBA" id="ARBA00023118"/>
    </source>
</evidence>
<keyword evidence="8" id="KW-0411">Iron-sulfur</keyword>
<evidence type="ECO:0000256" key="6">
    <source>
        <dbReference type="ARBA" id="ARBA00022842"/>
    </source>
</evidence>
<dbReference type="InterPro" id="IPR042211">
    <property type="entry name" value="CRISPR-assoc_Cas1_N"/>
</dbReference>
<dbReference type="AlphaFoldDB" id="A0A255EPZ4"/>
<dbReference type="GO" id="GO:0004519">
    <property type="term" value="F:endonuclease activity"/>
    <property type="evidence" value="ECO:0007669"/>
    <property type="project" value="UniProtKB-UniRule"/>
</dbReference>
<evidence type="ECO:0000256" key="1">
    <source>
        <dbReference type="ARBA" id="ARBA00022722"/>
    </source>
</evidence>
<comment type="similarity">
    <text evidence="14">Belongs to the CRISPR-associated endonuclease Cas1 family.</text>
</comment>
<dbReference type="Pfam" id="PF01867">
    <property type="entry name" value="Cas_Cas1"/>
    <property type="match status" value="1"/>
</dbReference>
<evidence type="ECO:0000256" key="12">
    <source>
        <dbReference type="ARBA" id="ARBA00033996"/>
    </source>
</evidence>
<dbReference type="GO" id="GO:0003677">
    <property type="term" value="F:DNA binding"/>
    <property type="evidence" value="ECO:0007669"/>
    <property type="project" value="UniProtKB-KW"/>
</dbReference>
<evidence type="ECO:0000256" key="4">
    <source>
        <dbReference type="ARBA" id="ARBA00022801"/>
    </source>
</evidence>
<keyword evidence="3 14" id="KW-0255">Endonuclease</keyword>
<evidence type="ECO:0000256" key="13">
    <source>
        <dbReference type="ARBA" id="ARBA00038592"/>
    </source>
</evidence>
<dbReference type="Proteomes" id="UP000216533">
    <property type="component" value="Unassembled WGS sequence"/>
</dbReference>
<accession>A0A255EPZ4</accession>
<dbReference type="InterPro" id="IPR011604">
    <property type="entry name" value="PDDEXK-like_dom_sf"/>
</dbReference>
<dbReference type="PANTHER" id="PTHR34353:SF2">
    <property type="entry name" value="CRISPR-ASSOCIATED ENDONUCLEASE CAS1 1"/>
    <property type="match status" value="1"/>
</dbReference>
<evidence type="ECO:0000256" key="7">
    <source>
        <dbReference type="ARBA" id="ARBA00023004"/>
    </source>
</evidence>
<dbReference type="GO" id="GO:0043571">
    <property type="term" value="P:maintenance of CRISPR repeat elements"/>
    <property type="evidence" value="ECO:0007669"/>
    <property type="project" value="UniProtKB-UniRule"/>
</dbReference>
<dbReference type="CDD" id="cd09634">
    <property type="entry name" value="Cas1_I-II-III"/>
    <property type="match status" value="1"/>
</dbReference>
<comment type="function">
    <text evidence="14">CRISPR (clustered regularly interspaced short palindromic repeat), is an adaptive immune system that provides protection against mobile genetic elements (viruses, transposable elements and conjugative plasmids). CRISPR clusters contain spacers, sequences complementary to antecedent mobile elements, and target invading nucleic acids. CRISPR clusters are transcribed and processed into CRISPR RNA (crRNA). Acts as a dsDNA endonuclease. Involved in the integration of spacer DNA into the CRISPR cassette.</text>
</comment>
<dbReference type="Gene3D" id="3.100.10.20">
    <property type="entry name" value="CRISPR-associated endonuclease Cas1, N-terminal domain"/>
    <property type="match status" value="1"/>
</dbReference>
<keyword evidence="2 14" id="KW-0479">Metal-binding</keyword>
<dbReference type="GO" id="GO:0051607">
    <property type="term" value="P:defense response to virus"/>
    <property type="evidence" value="ECO:0007669"/>
    <property type="project" value="UniProtKB-UniRule"/>
</dbReference>
<organism evidence="16 17">
    <name type="scientific">Parenemella sanctibonifatiensis</name>
    <dbReference type="NCBI Taxonomy" id="2016505"/>
    <lineage>
        <taxon>Bacteria</taxon>
        <taxon>Bacillati</taxon>
        <taxon>Actinomycetota</taxon>
        <taxon>Actinomycetes</taxon>
        <taxon>Propionibacteriales</taxon>
        <taxon>Propionibacteriaceae</taxon>
        <taxon>Parenemella</taxon>
    </lineage>
</organism>
<gene>
    <name evidence="14" type="primary">cas1</name>
    <name evidence="16" type="ORF">CGZ92_00350</name>
</gene>
<keyword evidence="7" id="KW-0408">Iron</keyword>
<keyword evidence="10 14" id="KW-0238">DNA-binding</keyword>
<dbReference type="GO" id="GO:0046872">
    <property type="term" value="F:metal ion binding"/>
    <property type="evidence" value="ECO:0007669"/>
    <property type="project" value="UniProtKB-UniRule"/>
</dbReference>
<evidence type="ECO:0000256" key="11">
    <source>
        <dbReference type="ARBA" id="ARBA00023211"/>
    </source>
</evidence>
<feature type="domain" description="DUF83" evidence="15">
    <location>
        <begin position="16"/>
        <end position="184"/>
    </location>
</feature>
<feature type="binding site" evidence="14">
    <location>
        <position position="424"/>
    </location>
    <ligand>
        <name>Mn(2+)</name>
        <dbReference type="ChEBI" id="CHEBI:29035"/>
    </ligand>
</feature>
<comment type="cofactor">
    <cofactor evidence="14">
        <name>Mg(2+)</name>
        <dbReference type="ChEBI" id="CHEBI:18420"/>
    </cofactor>
    <cofactor evidence="14">
        <name>Mn(2+)</name>
        <dbReference type="ChEBI" id="CHEBI:29035"/>
    </cofactor>
</comment>
<comment type="subunit">
    <text evidence="13 14">Homodimer, forms a heterotetramer with a Cas2 homodimer.</text>
</comment>
<keyword evidence="1 14" id="KW-0540">Nuclease</keyword>
<dbReference type="EC" id="3.1.-.-" evidence="14"/>
<evidence type="ECO:0000313" key="17">
    <source>
        <dbReference type="Proteomes" id="UP000216533"/>
    </source>
</evidence>
<keyword evidence="11 14" id="KW-0464">Manganese</keyword>
<dbReference type="NCBIfam" id="TIGR00287">
    <property type="entry name" value="cas1"/>
    <property type="match status" value="1"/>
</dbReference>
<protein>
    <recommendedName>
        <fullName evidence="14">CRISPR-associated endonuclease Cas1</fullName>
        <ecNumber evidence="14">3.1.-.-</ecNumber>
    </recommendedName>
</protein>
<keyword evidence="6 14" id="KW-0460">Magnesium</keyword>
<evidence type="ECO:0000256" key="2">
    <source>
        <dbReference type="ARBA" id="ARBA00022723"/>
    </source>
</evidence>
<keyword evidence="5" id="KW-0269">Exonuclease</keyword>
<dbReference type="Pfam" id="PF01930">
    <property type="entry name" value="Cas_Cas4"/>
    <property type="match status" value="1"/>
</dbReference>
<evidence type="ECO:0000256" key="5">
    <source>
        <dbReference type="ARBA" id="ARBA00022839"/>
    </source>
</evidence>
<sequence>MDPGGAVTENAVIPISLVAHTVFCPRRAWLEAAGERVESVAIAAGQAAHARVDRPSQASDARAVEVSHEQLGIVGRCDVVRDQRMVIEYKSTPLRRKPEVTDPQRVQIALQVICLRDAGVPIDEAAVYFTNHKKHIPVGLTPPELRTAAEWVARTREVVESEQPPQPLLDDPRCRGCSHSNVCLPEEVRGTKPKRRIMPADPAGQMVHLTTPGARASIRSGRLVVVKGDDQLASIPMEQVMGVVVHGNIDLSSALIRELLWQGKPLTWASDRGRTIGFATPTRRANGLARVRQHVASHEGRIGIARAIVTGKVLNQATLLRRNVPDSTAPASIRRSAELIKMASSLNELAGLEGLSAAAYFREFPKLLRGAAAPDFVKAWPGRTGRTARDPLNAALNFVYGMLLADVTAAVVSCGLDPHAGFLHSPGRNKPALALDLMEEFRAPIADSVVMGAINNGELTVAMFSTTLGDARLREIGRNRLVAAYERRVATVIKHPVFGYSVTWRRTIEVQARLMLAAIDGTQPEYRPMRIR</sequence>
<evidence type="ECO:0000256" key="10">
    <source>
        <dbReference type="ARBA" id="ARBA00023125"/>
    </source>
</evidence>
<dbReference type="EMBL" id="NMVI01000002">
    <property type="protein sequence ID" value="OYN91532.1"/>
    <property type="molecule type" value="Genomic_DNA"/>
</dbReference>
<keyword evidence="4 14" id="KW-0378">Hydrolase</keyword>
<dbReference type="HAMAP" id="MF_01470">
    <property type="entry name" value="Cas1"/>
    <property type="match status" value="1"/>
</dbReference>
<dbReference type="PANTHER" id="PTHR34353">
    <property type="entry name" value="CRISPR-ASSOCIATED ENDONUCLEASE CAS1 1"/>
    <property type="match status" value="1"/>
</dbReference>
<comment type="catalytic activity">
    <reaction evidence="12">
        <text>exonucleolytic cleavage in the 5'- to 3'-direction to yield nucleoside 3'-phosphates.</text>
        <dbReference type="EC" id="3.1.12.1"/>
    </reaction>
</comment>
<evidence type="ECO:0000259" key="15">
    <source>
        <dbReference type="Pfam" id="PF01930"/>
    </source>
</evidence>
<evidence type="ECO:0000256" key="3">
    <source>
        <dbReference type="ARBA" id="ARBA00022759"/>
    </source>
</evidence>
<dbReference type="InterPro" id="IPR022765">
    <property type="entry name" value="Dna2/Cas4_DUF83"/>
</dbReference>
<evidence type="ECO:0000256" key="14">
    <source>
        <dbReference type="HAMAP-Rule" id="MF_01470"/>
    </source>
</evidence>
<evidence type="ECO:0000313" key="16">
    <source>
        <dbReference type="EMBL" id="OYN91532.1"/>
    </source>
</evidence>
<comment type="caution">
    <text evidence="16">The sequence shown here is derived from an EMBL/GenBank/DDBJ whole genome shotgun (WGS) entry which is preliminary data.</text>
</comment>